<proteinExistence type="inferred from homology"/>
<dbReference type="WormBase" id="Bm6384">
    <property type="protein sequence ID" value="BM30363"/>
    <property type="gene ID" value="WBGene00226645"/>
</dbReference>
<dbReference type="STRING" id="6279.A0A0H5SPN8"/>
<dbReference type="OMA" id="QELLLCQ"/>
<evidence type="ECO:0000256" key="6">
    <source>
        <dbReference type="ARBA" id="ARBA00023320"/>
    </source>
</evidence>
<dbReference type="PANTHER" id="PTHR20986:SF21">
    <property type="entry name" value="FMRFAMIDE-LIKE NEUROPEPTIDES 14"/>
    <property type="match status" value="1"/>
</dbReference>
<reference evidence="8" key="2">
    <citation type="submission" date="2012-12" db="EMBL/GenBank/DDBJ databases">
        <authorList>
            <person name="Gao Y.W."/>
            <person name="Fan S.T."/>
            <person name="Sun H.T."/>
            <person name="Wang Z."/>
            <person name="Gao X.L."/>
            <person name="Li Y.G."/>
            <person name="Wang T.C."/>
            <person name="Zhang K."/>
            <person name="Xu W.W."/>
            <person name="Yu Z.J."/>
            <person name="Xia X.Z."/>
        </authorList>
    </citation>
    <scope>NUCLEOTIDE SEQUENCE</scope>
    <source>
        <strain evidence="8">FR3</strain>
    </source>
</reference>
<reference evidence="8 10" key="1">
    <citation type="journal article" date="2007" name="Science">
        <title>Draft genome of the filarial nematode parasite Brugia malayi.</title>
        <authorList>
            <person name="Ghedin E."/>
            <person name="Wang S."/>
            <person name="Spiro D."/>
            <person name="Caler E."/>
            <person name="Zhao Q."/>
            <person name="Crabtree J."/>
            <person name="Allen J.E."/>
            <person name="Delcher A.L."/>
            <person name="Guiliano D.B."/>
            <person name="Miranda-Saavedra D."/>
            <person name="Angiuoli S.V."/>
            <person name="Creasy T."/>
            <person name="Amedeo P."/>
            <person name="Haas B."/>
            <person name="El-Sayed N.M."/>
            <person name="Wortman J.R."/>
            <person name="Feldblyum T."/>
            <person name="Tallon L."/>
            <person name="Schatz M."/>
            <person name="Shumway M."/>
            <person name="Koo H."/>
            <person name="Salzberg S.L."/>
            <person name="Schobel S."/>
            <person name="Pertea M."/>
            <person name="Pop M."/>
            <person name="White O."/>
            <person name="Barton G.J."/>
            <person name="Carlow C.K."/>
            <person name="Crawford M.J."/>
            <person name="Daub J."/>
            <person name="Dimmic M.W."/>
            <person name="Estes C.F."/>
            <person name="Foster J.M."/>
            <person name="Ganatra M."/>
            <person name="Gregory W.F."/>
            <person name="Johnson N.M."/>
            <person name="Jin J."/>
            <person name="Komuniecki R."/>
            <person name="Korf I."/>
            <person name="Kumar S."/>
            <person name="Laney S."/>
            <person name="Li B.W."/>
            <person name="Li W."/>
            <person name="Lindblom T.H."/>
            <person name="Lustigman S."/>
            <person name="Ma D."/>
            <person name="Maina C.V."/>
            <person name="Martin D.M."/>
            <person name="McCarter J.P."/>
            <person name="McReynolds L."/>
            <person name="Mitreva M."/>
            <person name="Nutman T.B."/>
            <person name="Parkinson J."/>
            <person name="Peregrin-Alvarez J.M."/>
            <person name="Poole C."/>
            <person name="Ren Q."/>
            <person name="Saunders L."/>
            <person name="Sluder A.E."/>
            <person name="Smith K."/>
            <person name="Stanke M."/>
            <person name="Unnasch T.R."/>
            <person name="Ware J."/>
            <person name="Wei A.D."/>
            <person name="Weil G."/>
            <person name="Williams D.J."/>
            <person name="Zhang Y."/>
            <person name="Williams S.A."/>
            <person name="Fraser-Liggett C."/>
            <person name="Slatko B."/>
            <person name="Blaxter M.L."/>
            <person name="Scott A.L."/>
        </authorList>
    </citation>
    <scope>NUCLEOTIDE SEQUENCE</scope>
    <source>
        <strain evidence="8 10">FR3</strain>
    </source>
</reference>
<dbReference type="InterPro" id="IPR051041">
    <property type="entry name" value="FMRFamide-related_np"/>
</dbReference>
<dbReference type="EMBL" id="LN857010">
    <property type="protein sequence ID" value="CRZ25582.1"/>
    <property type="molecule type" value="Genomic_DNA"/>
</dbReference>
<dbReference type="InterPro" id="IPR002544">
    <property type="entry name" value="FMRFamid-related_peptide-like"/>
</dbReference>
<sequence length="119" mass="13702">MKGRHHLFSSTLITALIISGCVQYTTGQLQTCSQVFASATEENGKMLLCELYESSSLLAQLGTFVSKDVEKLLANEGVTIDDVQDIEKRKHEYLRFGKRKHEYLRFGKRKHEYLRFGRK</sequence>
<keyword evidence="5" id="KW-0027">Amidation</keyword>
<dbReference type="GO" id="GO:0005576">
    <property type="term" value="C:extracellular region"/>
    <property type="evidence" value="ECO:0007669"/>
    <property type="project" value="UniProtKB-SubCell"/>
</dbReference>
<reference evidence="9" key="3">
    <citation type="submission" date="2019-04" db="EMBL/GenBank/DDBJ databases">
        <authorList>
            <person name="Howe K."/>
            <person name="Paulini M."/>
            <person name="Williams G."/>
        </authorList>
    </citation>
    <scope>NUCLEOTIDE SEQUENCE [LARGE SCALE GENOMIC DNA]</scope>
    <source>
        <strain evidence="9">FR3</strain>
    </source>
</reference>
<evidence type="ECO:0000256" key="3">
    <source>
        <dbReference type="ARBA" id="ARBA00022525"/>
    </source>
</evidence>
<feature type="chain" id="PRO_5023815262" evidence="7">
    <location>
        <begin position="28"/>
        <end position="119"/>
    </location>
</feature>
<keyword evidence="4" id="KW-0165">Cleavage on pair of basic residues</keyword>
<comment type="subcellular location">
    <subcellularLocation>
        <location evidence="1">Secreted</location>
    </subcellularLocation>
</comment>
<keyword evidence="6" id="KW-0527">Neuropeptide</keyword>
<evidence type="ECO:0000256" key="7">
    <source>
        <dbReference type="SAM" id="SignalP"/>
    </source>
</evidence>
<organism evidence="8">
    <name type="scientific">Brugia malayi</name>
    <name type="common">Filarial nematode worm</name>
    <dbReference type="NCBI Taxonomy" id="6279"/>
    <lineage>
        <taxon>Eukaryota</taxon>
        <taxon>Metazoa</taxon>
        <taxon>Ecdysozoa</taxon>
        <taxon>Nematoda</taxon>
        <taxon>Chromadorea</taxon>
        <taxon>Rhabditida</taxon>
        <taxon>Spirurina</taxon>
        <taxon>Spiruromorpha</taxon>
        <taxon>Filarioidea</taxon>
        <taxon>Onchocercidae</taxon>
        <taxon>Brugia</taxon>
    </lineage>
</organism>
<dbReference type="Proteomes" id="UP000006672">
    <property type="component" value="Unassembled WGS sequence"/>
</dbReference>
<evidence type="ECO:0000256" key="5">
    <source>
        <dbReference type="ARBA" id="ARBA00022815"/>
    </source>
</evidence>
<dbReference type="CTD" id="6104109"/>
<evidence type="ECO:0000313" key="11">
    <source>
        <dbReference type="WBParaSite" id="Bm6384.1"/>
    </source>
</evidence>
<dbReference type="GO" id="GO:0007218">
    <property type="term" value="P:neuropeptide signaling pathway"/>
    <property type="evidence" value="ECO:0007669"/>
    <property type="project" value="UniProtKB-KW"/>
</dbReference>
<dbReference type="EMBL" id="CAAKNF010000192">
    <property type="protein sequence ID" value="VIO91785.1"/>
    <property type="molecule type" value="Genomic_DNA"/>
</dbReference>
<dbReference type="WBParaSite" id="Bm6384.1">
    <property type="protein sequence ID" value="Bm6384.1"/>
    <property type="gene ID" value="WBGene00226645"/>
</dbReference>
<gene>
    <name evidence="8 11" type="primary">Bma-flp-14</name>
    <name evidence="12" type="ORF">Bm6384</name>
    <name evidence="9" type="ORF">BM_BM6384</name>
    <name evidence="8" type="ORF">BM_Bm6384</name>
</gene>
<dbReference type="RefSeq" id="XP_042933175.1">
    <property type="nucleotide sequence ID" value="XM_043077241.1"/>
</dbReference>
<keyword evidence="3" id="KW-0964">Secreted</keyword>
<evidence type="ECO:0000313" key="8">
    <source>
        <dbReference type="EMBL" id="CRZ25582.1"/>
    </source>
</evidence>
<evidence type="ECO:0000256" key="4">
    <source>
        <dbReference type="ARBA" id="ARBA00022685"/>
    </source>
</evidence>
<dbReference type="PROSITE" id="PS51257">
    <property type="entry name" value="PROKAR_LIPOPROTEIN"/>
    <property type="match status" value="1"/>
</dbReference>
<dbReference type="OrthoDB" id="5803720at2759"/>
<protein>
    <submittedName>
        <fullName evidence="8 11">BMA-FLP-14</fullName>
    </submittedName>
</protein>
<dbReference type="FunCoup" id="A0A0H5SPN8">
    <property type="interactions" value="117"/>
</dbReference>
<keyword evidence="10" id="KW-1185">Reference proteome</keyword>
<comment type="similarity">
    <text evidence="2">Belongs to the FARP (FMRFamide related peptide) family.</text>
</comment>
<keyword evidence="7" id="KW-0732">Signal</keyword>
<accession>A0A4E9F4W3</accession>
<evidence type="ECO:0000256" key="1">
    <source>
        <dbReference type="ARBA" id="ARBA00004613"/>
    </source>
</evidence>
<evidence type="ECO:0000313" key="10">
    <source>
        <dbReference type="Proteomes" id="UP000006672"/>
    </source>
</evidence>
<dbReference type="GeneID" id="6104109"/>
<evidence type="ECO:0000313" key="9">
    <source>
        <dbReference type="EMBL" id="VIO91785.1"/>
    </source>
</evidence>
<dbReference type="PANTHER" id="PTHR20986">
    <property type="entry name" value="FMRFAMIDE-RELATED PEPTIDES"/>
    <property type="match status" value="1"/>
</dbReference>
<feature type="signal peptide" evidence="7">
    <location>
        <begin position="1"/>
        <end position="27"/>
    </location>
</feature>
<name>A0A0H5SPN8_BRUMA</name>
<evidence type="ECO:0000313" key="12">
    <source>
        <dbReference type="WormBase" id="Bm6384"/>
    </source>
</evidence>
<dbReference type="AlphaFoldDB" id="A0A0H5SPN8"/>
<dbReference type="KEGG" id="bmy:BM_BM6384"/>
<evidence type="ECO:0000256" key="2">
    <source>
        <dbReference type="ARBA" id="ARBA00006356"/>
    </source>
</evidence>
<accession>A0A0H5SPN8</accession>
<dbReference type="Pfam" id="PF01581">
    <property type="entry name" value="FARP"/>
    <property type="match status" value="3"/>
</dbReference>
<reference evidence="11" key="4">
    <citation type="submission" date="2019-12" db="UniProtKB">
        <authorList>
            <consortium name="WormBaseParasite"/>
        </authorList>
    </citation>
    <scope>IDENTIFICATION</scope>
</reference>